<dbReference type="InterPro" id="IPR003140">
    <property type="entry name" value="PLipase/COase/thioEstase"/>
</dbReference>
<dbReference type="EMBL" id="JAKCXM010000107">
    <property type="protein sequence ID" value="KAJ0402254.1"/>
    <property type="molecule type" value="Genomic_DNA"/>
</dbReference>
<dbReference type="SUPFAM" id="SSF53474">
    <property type="entry name" value="alpha/beta-Hydrolases"/>
    <property type="match status" value="1"/>
</dbReference>
<proteinExistence type="inferred from homology"/>
<comment type="similarity">
    <text evidence="1">Belongs to the AB hydrolase superfamily. AB hydrolase 2 family.</text>
</comment>
<evidence type="ECO:0000313" key="4">
    <source>
        <dbReference type="EMBL" id="KAJ0402254.1"/>
    </source>
</evidence>
<evidence type="ECO:0000256" key="1">
    <source>
        <dbReference type="ARBA" id="ARBA00006499"/>
    </source>
</evidence>
<name>A0AAD5Q7L4_PYTIN</name>
<reference evidence="4" key="1">
    <citation type="submission" date="2021-12" db="EMBL/GenBank/DDBJ databases">
        <title>Prjna785345.</title>
        <authorList>
            <person name="Rujirawat T."/>
            <person name="Krajaejun T."/>
        </authorList>
    </citation>
    <scope>NUCLEOTIDE SEQUENCE</scope>
    <source>
        <strain evidence="4">Pi057C3</strain>
    </source>
</reference>
<dbReference type="InterPro" id="IPR029058">
    <property type="entry name" value="AB_hydrolase_fold"/>
</dbReference>
<dbReference type="PANTHER" id="PTHR10655:SF70">
    <property type="entry name" value="PHOSPHOLIPASE_CARBOXYLESTERASE_THIOESTERASE DOMAIN-CONTAINING PROTEIN"/>
    <property type="match status" value="1"/>
</dbReference>
<evidence type="ECO:0000256" key="2">
    <source>
        <dbReference type="SAM" id="MobiDB-lite"/>
    </source>
</evidence>
<dbReference type="Proteomes" id="UP001209570">
    <property type="component" value="Unassembled WGS sequence"/>
</dbReference>
<dbReference type="Pfam" id="PF02230">
    <property type="entry name" value="Abhydrolase_2"/>
    <property type="match status" value="1"/>
</dbReference>
<feature type="region of interest" description="Disordered" evidence="2">
    <location>
        <begin position="322"/>
        <end position="351"/>
    </location>
</feature>
<sequence>MPSAAHDEGADVVRVHDAAGVALLRRRADGSTAWVPWPPASATATDSAAPADDVVIDLEERDRAADAPERLLSFHASALGTVFEVVPSADAAVVDAQNLVVLLHGRGDSCRPFAQLARSMALPQTACVALQAPEQLPFGLGPTWYHDLDDDCNVLSASTPHERRSRSLSATAGGFLARVLAALRDEYRWPLDRVFLMGFAQGACVAWHAALTLRQRLGGVVLVGGGAVRGPHEAELPAVVPETPALQLCVDTPEYPRAMGAYTEQQLLSRRPRGAAPLFTRAALSDPRAARLSSAQDTRRVMAFFAAHLFLRDVALEQRSDVIELSTQPPQPRRRRRASREGDDTTTHGGR</sequence>
<gene>
    <name evidence="4" type="ORF">P43SY_008246</name>
</gene>
<keyword evidence="5" id="KW-1185">Reference proteome</keyword>
<dbReference type="Gene3D" id="3.40.50.1820">
    <property type="entry name" value="alpha/beta hydrolase"/>
    <property type="match status" value="1"/>
</dbReference>
<dbReference type="InterPro" id="IPR050565">
    <property type="entry name" value="LYPA1-2/EST-like"/>
</dbReference>
<dbReference type="GO" id="GO:0052689">
    <property type="term" value="F:carboxylic ester hydrolase activity"/>
    <property type="evidence" value="ECO:0007669"/>
    <property type="project" value="TreeGrafter"/>
</dbReference>
<feature type="domain" description="Phospholipase/carboxylesterase/thioesterase" evidence="3">
    <location>
        <begin position="95"/>
        <end position="266"/>
    </location>
</feature>
<protein>
    <recommendedName>
        <fullName evidence="3">Phospholipase/carboxylesterase/thioesterase domain-containing protein</fullName>
    </recommendedName>
</protein>
<organism evidence="4 5">
    <name type="scientific">Pythium insidiosum</name>
    <name type="common">Pythiosis disease agent</name>
    <dbReference type="NCBI Taxonomy" id="114742"/>
    <lineage>
        <taxon>Eukaryota</taxon>
        <taxon>Sar</taxon>
        <taxon>Stramenopiles</taxon>
        <taxon>Oomycota</taxon>
        <taxon>Peronosporomycetes</taxon>
        <taxon>Pythiales</taxon>
        <taxon>Pythiaceae</taxon>
        <taxon>Pythium</taxon>
    </lineage>
</organism>
<feature type="compositionally biased region" description="Basic and acidic residues" evidence="2">
    <location>
        <begin position="339"/>
        <end position="351"/>
    </location>
</feature>
<dbReference type="AlphaFoldDB" id="A0AAD5Q7L4"/>
<dbReference type="GO" id="GO:0005737">
    <property type="term" value="C:cytoplasm"/>
    <property type="evidence" value="ECO:0007669"/>
    <property type="project" value="TreeGrafter"/>
</dbReference>
<dbReference type="PANTHER" id="PTHR10655">
    <property type="entry name" value="LYSOPHOSPHOLIPASE-RELATED"/>
    <property type="match status" value="1"/>
</dbReference>
<accession>A0AAD5Q7L4</accession>
<evidence type="ECO:0000259" key="3">
    <source>
        <dbReference type="Pfam" id="PF02230"/>
    </source>
</evidence>
<evidence type="ECO:0000313" key="5">
    <source>
        <dbReference type="Proteomes" id="UP001209570"/>
    </source>
</evidence>
<dbReference type="GO" id="GO:0008474">
    <property type="term" value="F:palmitoyl-(protein) hydrolase activity"/>
    <property type="evidence" value="ECO:0007669"/>
    <property type="project" value="TreeGrafter"/>
</dbReference>
<comment type="caution">
    <text evidence="4">The sequence shown here is derived from an EMBL/GenBank/DDBJ whole genome shotgun (WGS) entry which is preliminary data.</text>
</comment>